<evidence type="ECO:0000256" key="2">
    <source>
        <dbReference type="ARBA" id="ARBA00022448"/>
    </source>
</evidence>
<comment type="subcellular location">
    <subcellularLocation>
        <location evidence="1">Cell membrane</location>
        <topology evidence="1">Multi-pass membrane protein</topology>
    </subcellularLocation>
</comment>
<evidence type="ECO:0000256" key="5">
    <source>
        <dbReference type="ARBA" id="ARBA00022989"/>
    </source>
</evidence>
<feature type="transmembrane region" description="Helical" evidence="7">
    <location>
        <begin position="162"/>
        <end position="183"/>
    </location>
</feature>
<dbReference type="Gene3D" id="1.20.1720.10">
    <property type="entry name" value="Multidrug resistance protein D"/>
    <property type="match status" value="1"/>
</dbReference>
<feature type="transmembrane region" description="Helical" evidence="7">
    <location>
        <begin position="105"/>
        <end position="124"/>
    </location>
</feature>
<feature type="transmembrane region" description="Helical" evidence="7">
    <location>
        <begin position="435"/>
        <end position="455"/>
    </location>
</feature>
<dbReference type="InterPro" id="IPR005829">
    <property type="entry name" value="Sugar_transporter_CS"/>
</dbReference>
<dbReference type="Pfam" id="PF07690">
    <property type="entry name" value="MFS_1"/>
    <property type="match status" value="1"/>
</dbReference>
<protein>
    <submittedName>
        <fullName evidence="9">MFS transporter</fullName>
    </submittedName>
</protein>
<dbReference type="InterPro" id="IPR020846">
    <property type="entry name" value="MFS_dom"/>
</dbReference>
<dbReference type="Gene3D" id="1.20.1250.20">
    <property type="entry name" value="MFS general substrate transporter like domains"/>
    <property type="match status" value="1"/>
</dbReference>
<dbReference type="CDD" id="cd17321">
    <property type="entry name" value="MFS_MMR_MDR_like"/>
    <property type="match status" value="1"/>
</dbReference>
<dbReference type="PROSITE" id="PS50850">
    <property type="entry name" value="MFS"/>
    <property type="match status" value="1"/>
</dbReference>
<evidence type="ECO:0000256" key="1">
    <source>
        <dbReference type="ARBA" id="ARBA00004651"/>
    </source>
</evidence>
<feature type="transmembrane region" description="Helical" evidence="7">
    <location>
        <begin position="220"/>
        <end position="242"/>
    </location>
</feature>
<feature type="transmembrane region" description="Helical" evidence="7">
    <location>
        <begin position="195"/>
        <end position="214"/>
    </location>
</feature>
<dbReference type="EMBL" id="PYYB01000001">
    <property type="protein sequence ID" value="PTL60637.1"/>
    <property type="molecule type" value="Genomic_DNA"/>
</dbReference>
<feature type="transmembrane region" description="Helical" evidence="7">
    <location>
        <begin position="46"/>
        <end position="67"/>
    </location>
</feature>
<dbReference type="Proteomes" id="UP000240739">
    <property type="component" value="Unassembled WGS sequence"/>
</dbReference>
<evidence type="ECO:0000256" key="4">
    <source>
        <dbReference type="ARBA" id="ARBA00022692"/>
    </source>
</evidence>
<feature type="transmembrane region" description="Helical" evidence="7">
    <location>
        <begin position="397"/>
        <end position="415"/>
    </location>
</feature>
<feature type="transmembrane region" description="Helical" evidence="7">
    <location>
        <begin position="74"/>
        <end position="93"/>
    </location>
</feature>
<name>A0A2T4UN28_9ACTN</name>
<dbReference type="InterPro" id="IPR036259">
    <property type="entry name" value="MFS_trans_sf"/>
</dbReference>
<dbReference type="InterPro" id="IPR011701">
    <property type="entry name" value="MFS"/>
</dbReference>
<feature type="transmembrane region" description="Helical" evidence="7">
    <location>
        <begin position="297"/>
        <end position="314"/>
    </location>
</feature>
<feature type="transmembrane region" description="Helical" evidence="7">
    <location>
        <begin position="12"/>
        <end position="34"/>
    </location>
</feature>
<evidence type="ECO:0000313" key="9">
    <source>
        <dbReference type="EMBL" id="PTL60637.1"/>
    </source>
</evidence>
<accession>A0A2T4UN28</accession>
<dbReference type="PANTHER" id="PTHR42718">
    <property type="entry name" value="MAJOR FACILITATOR SUPERFAMILY MULTIDRUG TRANSPORTER MFSC"/>
    <property type="match status" value="1"/>
</dbReference>
<dbReference type="SUPFAM" id="SSF103473">
    <property type="entry name" value="MFS general substrate transporter"/>
    <property type="match status" value="2"/>
</dbReference>
<comment type="caution">
    <text evidence="9">The sequence shown here is derived from an EMBL/GenBank/DDBJ whole genome shotgun (WGS) entry which is preliminary data.</text>
</comment>
<keyword evidence="6 7" id="KW-0472">Membrane</keyword>
<evidence type="ECO:0000256" key="6">
    <source>
        <dbReference type="ARBA" id="ARBA00023136"/>
    </source>
</evidence>
<proteinExistence type="predicted"/>
<feature type="transmembrane region" description="Helical" evidence="7">
    <location>
        <begin position="131"/>
        <end position="150"/>
    </location>
</feature>
<keyword evidence="10" id="KW-1185">Reference proteome</keyword>
<dbReference type="PANTHER" id="PTHR42718:SF49">
    <property type="entry name" value="EXPORT PROTEIN"/>
    <property type="match status" value="1"/>
</dbReference>
<reference evidence="9 10" key="1">
    <citation type="submission" date="2018-03" db="EMBL/GenBank/DDBJ databases">
        <title>Aquarubrobacter algicola gen. nov., sp. nov., a novel actinobacterium isolated from shallow eutrophic lake during the end of cyanobacterial harmful algal blooms.</title>
        <authorList>
            <person name="Chun S.J."/>
        </authorList>
    </citation>
    <scope>NUCLEOTIDE SEQUENCE [LARGE SCALE GENOMIC DNA]</scope>
    <source>
        <strain evidence="9 10">Seoho-28</strain>
    </source>
</reference>
<keyword evidence="3" id="KW-1003">Cell membrane</keyword>
<dbReference type="AlphaFoldDB" id="A0A2T4UN28"/>
<evidence type="ECO:0000256" key="3">
    <source>
        <dbReference type="ARBA" id="ARBA00022475"/>
    </source>
</evidence>
<organism evidence="9 10">
    <name type="scientific">Paraconexibacter algicola</name>
    <dbReference type="NCBI Taxonomy" id="2133960"/>
    <lineage>
        <taxon>Bacteria</taxon>
        <taxon>Bacillati</taxon>
        <taxon>Actinomycetota</taxon>
        <taxon>Thermoleophilia</taxon>
        <taxon>Solirubrobacterales</taxon>
        <taxon>Paraconexibacteraceae</taxon>
        <taxon>Paraconexibacter</taxon>
    </lineage>
</organism>
<dbReference type="PROSITE" id="PS00216">
    <property type="entry name" value="SUGAR_TRANSPORT_1"/>
    <property type="match status" value="1"/>
</dbReference>
<keyword evidence="5 7" id="KW-1133">Transmembrane helix</keyword>
<dbReference type="NCBIfam" id="TIGR00711">
    <property type="entry name" value="efflux_EmrB"/>
    <property type="match status" value="1"/>
</dbReference>
<evidence type="ECO:0000256" key="7">
    <source>
        <dbReference type="SAM" id="Phobius"/>
    </source>
</evidence>
<dbReference type="GO" id="GO:0005886">
    <property type="term" value="C:plasma membrane"/>
    <property type="evidence" value="ECO:0007669"/>
    <property type="project" value="UniProtKB-SubCell"/>
</dbReference>
<dbReference type="GO" id="GO:0022857">
    <property type="term" value="F:transmembrane transporter activity"/>
    <property type="evidence" value="ECO:0007669"/>
    <property type="project" value="InterPro"/>
</dbReference>
<sequence>MTRAQWQVLTTVSAGTALLLLDVTVVNVALPAIAGDLDADFAQVQWVIDAYALTLATTLLTAGVLADRLGRRRVFVWGLLAFVATSVVCALAPDATTLDLARGAQGIGAAAMFATSLPLLADAFGPERRGFALAVWGAVTGAALALGPVVGGLLVDGPGWRWVFWLNVPVGLLLVRATLRVVAESRDPRPRRPDLPGMVLFGAAAFALTLGLVRAHADGWGAPTVVGALLAAGALAVLFVLAERRHPDPMLPPALFRVPAFTGTLVVAFAQSLALYPLFLYLAIYLQDVLGHGPTGTGLRLLPLTLVLFAVAPLSGRLTGRLPLRVPLEAGLLLIALAQLLLRAVEPGSGWEVLLPGLVVGGLAIGVISPALAAALAAAMVAVLPPERAGLASGVTNTFRQLGIATGIAALGVLFSDRVAGAPDPATGVVDGLDAIFLAATVVALAGAALAWPLLRGLRVSAASA</sequence>
<keyword evidence="2" id="KW-0813">Transport</keyword>
<feature type="transmembrane region" description="Helical" evidence="7">
    <location>
        <begin position="326"/>
        <end position="345"/>
    </location>
</feature>
<gene>
    <name evidence="9" type="ORF">C7Y72_13845</name>
</gene>
<evidence type="ECO:0000313" key="10">
    <source>
        <dbReference type="Proteomes" id="UP000240739"/>
    </source>
</evidence>
<evidence type="ECO:0000259" key="8">
    <source>
        <dbReference type="PROSITE" id="PS50850"/>
    </source>
</evidence>
<dbReference type="OrthoDB" id="9781469at2"/>
<feature type="transmembrane region" description="Helical" evidence="7">
    <location>
        <begin position="357"/>
        <end position="385"/>
    </location>
</feature>
<feature type="domain" description="Major facilitator superfamily (MFS) profile" evidence="8">
    <location>
        <begin position="8"/>
        <end position="459"/>
    </location>
</feature>
<keyword evidence="4 7" id="KW-0812">Transmembrane</keyword>
<dbReference type="InterPro" id="IPR004638">
    <property type="entry name" value="EmrB-like"/>
</dbReference>
<feature type="transmembrane region" description="Helical" evidence="7">
    <location>
        <begin position="254"/>
        <end position="285"/>
    </location>
</feature>
<dbReference type="PRINTS" id="PR01036">
    <property type="entry name" value="TCRTETB"/>
</dbReference>
<dbReference type="RefSeq" id="WP_107569460.1">
    <property type="nucleotide sequence ID" value="NZ_PYYB01000001.1"/>
</dbReference>